<comment type="subcellular location">
    <subcellularLocation>
        <location evidence="1">Cell envelope</location>
    </subcellularLocation>
    <subcellularLocation>
        <location evidence="2">Secreted</location>
    </subcellularLocation>
</comment>
<dbReference type="AlphaFoldDB" id="A0A7J0DMS8"/>
<feature type="compositionally biased region" description="Basic and acidic residues" evidence="6">
    <location>
        <begin position="253"/>
        <end position="273"/>
    </location>
</feature>
<gene>
    <name evidence="8" type="ORF">Acr_00g0056480</name>
</gene>
<evidence type="ECO:0000313" key="8">
    <source>
        <dbReference type="EMBL" id="GFS38251.1"/>
    </source>
</evidence>
<comment type="caution">
    <text evidence="8">The sequence shown here is derived from an EMBL/GenBank/DDBJ whole genome shotgun (WGS) entry which is preliminary data.</text>
</comment>
<dbReference type="InterPro" id="IPR052437">
    <property type="entry name" value="Pectin_Meth_Modulator"/>
</dbReference>
<dbReference type="GO" id="GO:0005576">
    <property type="term" value="C:extracellular region"/>
    <property type="evidence" value="ECO:0007669"/>
    <property type="project" value="UniProtKB-SubCell"/>
</dbReference>
<evidence type="ECO:0000256" key="1">
    <source>
        <dbReference type="ARBA" id="ARBA00004196"/>
    </source>
</evidence>
<evidence type="ECO:0000256" key="6">
    <source>
        <dbReference type="SAM" id="MobiDB-lite"/>
    </source>
</evidence>
<evidence type="ECO:0000256" key="4">
    <source>
        <dbReference type="ARBA" id="ARBA00022729"/>
    </source>
</evidence>
<name>A0A7J0DMS8_9ERIC</name>
<evidence type="ECO:0000256" key="2">
    <source>
        <dbReference type="ARBA" id="ARBA00004613"/>
    </source>
</evidence>
<sequence>MKNGNFELTQKPADMNETVMGKAAIPEWEISGFVEYIKAGQKQGVVLLLVPEGTFAVHLGNGASIKQRLKFVIAYRPDAQWTTPPSYVRGYYPARQWARPPYRQLGASLPQQFGVVCGNDSSQSSMYLHSRYLPRPSVSSPLDNRARPMANINQAPDLEGLYREIHSMAEQMRAMNENNAHLIQLFAMTNPPPPAAPPIRDIERSHHSRCSGGDHSQNHNIGQERREQHRSPSLPRCERSSSLSKFRSSSKTPRVEGEEVRRGRSPRRNEQASKADNYVAAEELAEAKHRRRGKDDHKRKEPDTWRSEYRDEVRSNRSDRDSKWTNKRCPRTPPRRPELILSLLNAPIAQVLIEIKHEEFIKWPRKIKTDPRKKNKNKYCEFH</sequence>
<keyword evidence="3" id="KW-0964">Secreted</keyword>
<dbReference type="PANTHER" id="PTHR31265:SF3">
    <property type="entry name" value="OS02G0205200 PROTEIN"/>
    <property type="match status" value="1"/>
</dbReference>
<dbReference type="OrthoDB" id="1752139at2759"/>
<keyword evidence="4" id="KW-0732">Signal</keyword>
<reference evidence="9" key="1">
    <citation type="submission" date="2019-07" db="EMBL/GenBank/DDBJ databases">
        <title>De Novo Assembly of kiwifruit Actinidia rufa.</title>
        <authorList>
            <person name="Sugita-Konishi S."/>
            <person name="Sato K."/>
            <person name="Mori E."/>
            <person name="Abe Y."/>
            <person name="Kisaki G."/>
            <person name="Hamano K."/>
            <person name="Suezawa K."/>
            <person name="Otani M."/>
            <person name="Fukuda T."/>
            <person name="Manabe T."/>
            <person name="Gomi K."/>
            <person name="Tabuchi M."/>
            <person name="Akimitsu K."/>
            <person name="Kataoka I."/>
        </authorList>
    </citation>
    <scope>NUCLEOTIDE SEQUENCE [LARGE SCALE GENOMIC DNA]</scope>
    <source>
        <strain evidence="9">cv. Fuchu</strain>
    </source>
</reference>
<feature type="compositionally biased region" description="Low complexity" evidence="6">
    <location>
        <begin position="240"/>
        <end position="251"/>
    </location>
</feature>
<feature type="region of interest" description="Disordered" evidence="6">
    <location>
        <begin position="187"/>
        <end position="335"/>
    </location>
</feature>
<evidence type="ECO:0000259" key="7">
    <source>
        <dbReference type="Pfam" id="PF04862"/>
    </source>
</evidence>
<feature type="compositionally biased region" description="Basic and acidic residues" evidence="6">
    <location>
        <begin position="293"/>
        <end position="324"/>
    </location>
</feature>
<feature type="domain" description="DUF642" evidence="7">
    <location>
        <begin position="1"/>
        <end position="71"/>
    </location>
</feature>
<accession>A0A7J0DMS8</accession>
<evidence type="ECO:0000256" key="3">
    <source>
        <dbReference type="ARBA" id="ARBA00022525"/>
    </source>
</evidence>
<dbReference type="PANTHER" id="PTHR31265">
    <property type="entry name" value="OS02G0527500 PROTEIN-RELATED"/>
    <property type="match status" value="1"/>
</dbReference>
<feature type="compositionally biased region" description="Basic residues" evidence="6">
    <location>
        <begin position="325"/>
        <end position="334"/>
    </location>
</feature>
<dbReference type="Pfam" id="PF04862">
    <property type="entry name" value="DUF642"/>
    <property type="match status" value="1"/>
</dbReference>
<keyword evidence="9" id="KW-1185">Reference proteome</keyword>
<organism evidence="8 9">
    <name type="scientific">Actinidia rufa</name>
    <dbReference type="NCBI Taxonomy" id="165716"/>
    <lineage>
        <taxon>Eukaryota</taxon>
        <taxon>Viridiplantae</taxon>
        <taxon>Streptophyta</taxon>
        <taxon>Embryophyta</taxon>
        <taxon>Tracheophyta</taxon>
        <taxon>Spermatophyta</taxon>
        <taxon>Magnoliopsida</taxon>
        <taxon>eudicotyledons</taxon>
        <taxon>Gunneridae</taxon>
        <taxon>Pentapetalae</taxon>
        <taxon>asterids</taxon>
        <taxon>Ericales</taxon>
        <taxon>Actinidiaceae</taxon>
        <taxon>Actinidia</taxon>
    </lineage>
</organism>
<dbReference type="EMBL" id="BJWL01000305">
    <property type="protein sequence ID" value="GFS38251.1"/>
    <property type="molecule type" value="Genomic_DNA"/>
</dbReference>
<proteinExistence type="predicted"/>
<evidence type="ECO:0000313" key="9">
    <source>
        <dbReference type="Proteomes" id="UP000585474"/>
    </source>
</evidence>
<keyword evidence="5" id="KW-0325">Glycoprotein</keyword>
<evidence type="ECO:0000256" key="5">
    <source>
        <dbReference type="ARBA" id="ARBA00023180"/>
    </source>
</evidence>
<dbReference type="Proteomes" id="UP000585474">
    <property type="component" value="Unassembled WGS sequence"/>
</dbReference>
<dbReference type="GO" id="GO:0009505">
    <property type="term" value="C:plant-type cell wall"/>
    <property type="evidence" value="ECO:0007669"/>
    <property type="project" value="TreeGrafter"/>
</dbReference>
<protein>
    <recommendedName>
        <fullName evidence="7">DUF642 domain-containing protein</fullName>
    </recommendedName>
</protein>
<dbReference type="InterPro" id="IPR006946">
    <property type="entry name" value="DGR2-like_dom"/>
</dbReference>